<gene>
    <name evidence="1" type="ORF">FTUN_7498</name>
</gene>
<evidence type="ECO:0000313" key="1">
    <source>
        <dbReference type="EMBL" id="QJW99875.1"/>
    </source>
</evidence>
<dbReference type="AlphaFoldDB" id="A0A6M5Z135"/>
<dbReference type="KEGG" id="ftj:FTUN_7498"/>
<evidence type="ECO:0008006" key="3">
    <source>
        <dbReference type="Google" id="ProtNLM"/>
    </source>
</evidence>
<organism evidence="1 2">
    <name type="scientific">Frigoriglobus tundricola</name>
    <dbReference type="NCBI Taxonomy" id="2774151"/>
    <lineage>
        <taxon>Bacteria</taxon>
        <taxon>Pseudomonadati</taxon>
        <taxon>Planctomycetota</taxon>
        <taxon>Planctomycetia</taxon>
        <taxon>Gemmatales</taxon>
        <taxon>Gemmataceae</taxon>
        <taxon>Frigoriglobus</taxon>
    </lineage>
</organism>
<evidence type="ECO:0000313" key="2">
    <source>
        <dbReference type="Proteomes" id="UP000503447"/>
    </source>
</evidence>
<proteinExistence type="predicted"/>
<protein>
    <recommendedName>
        <fullName evidence="3">Transposase</fullName>
    </recommendedName>
</protein>
<accession>A0A6M5Z135</accession>
<dbReference type="Proteomes" id="UP000503447">
    <property type="component" value="Chromosome"/>
</dbReference>
<dbReference type="EMBL" id="CP053452">
    <property type="protein sequence ID" value="QJW99875.1"/>
    <property type="molecule type" value="Genomic_DNA"/>
</dbReference>
<name>A0A6M5Z135_9BACT</name>
<sequence length="165" mass="18528">MGWQVYGTNGVGMSLTQVVWAYRGQYRIENDWSRLKGRPLGLTPLYLQDEVRIEGLVYLLSVALRVLTLLEWQVREGLRKDGSKLEGVYAGQAGRKTARPSAELLLGVLKTISLSVIEVNGQTHTLLSPLTKVQKRLLKLWELPTDLYGKLTRGFPKPPPKTSEP</sequence>
<keyword evidence="2" id="KW-1185">Reference proteome</keyword>
<reference evidence="2" key="1">
    <citation type="submission" date="2020-05" db="EMBL/GenBank/DDBJ databases">
        <title>Frigoriglobus tundricola gen. nov., sp. nov., a psychrotolerant cellulolytic planctomycete of the family Gemmataceae with two divergent copies of 16S rRNA gene.</title>
        <authorList>
            <person name="Kulichevskaya I.S."/>
            <person name="Ivanova A.A."/>
            <person name="Naumoff D.G."/>
            <person name="Beletsky A.V."/>
            <person name="Rijpstra W.I.C."/>
            <person name="Sinninghe Damste J.S."/>
            <person name="Mardanov A.V."/>
            <person name="Ravin N.V."/>
            <person name="Dedysh S.N."/>
        </authorList>
    </citation>
    <scope>NUCLEOTIDE SEQUENCE [LARGE SCALE GENOMIC DNA]</scope>
    <source>
        <strain evidence="2">PL17</strain>
    </source>
</reference>